<gene>
    <name evidence="11" type="ORF">WJX73_005381</name>
</gene>
<dbReference type="AlphaFoldDB" id="A0AAW1PJQ7"/>
<dbReference type="EC" id="3.1.3.63" evidence="8"/>
<keyword evidence="2" id="KW-0150">Chloroplast</keyword>
<evidence type="ECO:0000256" key="3">
    <source>
        <dbReference type="ARBA" id="ARBA00022640"/>
    </source>
</evidence>
<dbReference type="PROSITE" id="PS00175">
    <property type="entry name" value="PG_MUTASE"/>
    <property type="match status" value="1"/>
</dbReference>
<evidence type="ECO:0000256" key="9">
    <source>
        <dbReference type="PIRSR" id="PIRSR613078-1"/>
    </source>
</evidence>
<dbReference type="InterPro" id="IPR029033">
    <property type="entry name" value="His_PPase_superfam"/>
</dbReference>
<keyword evidence="4" id="KW-0378">Hydrolase</keyword>
<dbReference type="SMART" id="SM00855">
    <property type="entry name" value="PGAM"/>
    <property type="match status" value="2"/>
</dbReference>
<keyword evidence="3" id="KW-0934">Plastid</keyword>
<evidence type="ECO:0000256" key="5">
    <source>
        <dbReference type="ARBA" id="ARBA00022946"/>
    </source>
</evidence>
<dbReference type="CDD" id="cd07067">
    <property type="entry name" value="HP_PGM_like"/>
    <property type="match status" value="2"/>
</dbReference>
<dbReference type="Gene3D" id="3.40.50.1240">
    <property type="entry name" value="Phosphoglycerate mutase-like"/>
    <property type="match status" value="2"/>
</dbReference>
<feature type="binding site" evidence="10">
    <location>
        <position position="113"/>
    </location>
    <ligand>
        <name>substrate</name>
    </ligand>
</feature>
<evidence type="ECO:0000256" key="6">
    <source>
        <dbReference type="ARBA" id="ARBA00038362"/>
    </source>
</evidence>
<sequence>MICEQTRDEPPKPLPSLKGPKRVVLVRHGQSTWNAEGRVQGSCDLSVLTDKGKAQAHTTKELLLNERFDALYKSPLARAVETAEIIWGDRSGQVKELPYLREIDLYSFQGLLKHEGKERFGDQYKNWQKQAFLFELDNHAPIRELWYRASVGWQDILSCKGSTILVVAHNAVNQALICTALGMPPEFFRRLLQSNGATTVLDFQPDSRNSATPPVIVDRLNQSPGPPFGKEPAGGARVVLVRCGETEGSEQGRLTGVHDYPLSPLGDVHGNKAGEFLMDLRVSKVLASPLQRAQHTANLITTYQQLAGSRKPDIQTLDSLNNRDWGEWEGRFTSELSGQPIDPSVEGLDAFYARVGEAWAAVRETCFSGDSDSEGGHSVVTVTHGSVIACILCHCLGLGQEALPLWRADAGGITVIDFPDLSEPDRVVVRCSNFTAHLGRWSVPITPDEELAGVCGIDGCF</sequence>
<dbReference type="Proteomes" id="UP001465755">
    <property type="component" value="Unassembled WGS sequence"/>
</dbReference>
<protein>
    <recommendedName>
        <fullName evidence="8">2-carboxy-D-arabinitol-1-phosphatase</fullName>
        <ecNumber evidence="8">3.1.3.63</ecNumber>
    </recommendedName>
</protein>
<evidence type="ECO:0000313" key="12">
    <source>
        <dbReference type="Proteomes" id="UP001465755"/>
    </source>
</evidence>
<dbReference type="PANTHER" id="PTHR48100:SF10">
    <property type="entry name" value="2-CARBOXY-D-ARABINITOL-1-PHOSPHATASE-RELATED"/>
    <property type="match status" value="1"/>
</dbReference>
<dbReference type="PANTHER" id="PTHR48100">
    <property type="entry name" value="BROAD-SPECIFICITY PHOSPHATASE YOR283W-RELATED"/>
    <property type="match status" value="1"/>
</dbReference>
<dbReference type="EMBL" id="JALJOQ010000017">
    <property type="protein sequence ID" value="KAK9809691.1"/>
    <property type="molecule type" value="Genomic_DNA"/>
</dbReference>
<dbReference type="Pfam" id="PF00300">
    <property type="entry name" value="His_Phos_1"/>
    <property type="match status" value="2"/>
</dbReference>
<evidence type="ECO:0000256" key="7">
    <source>
        <dbReference type="ARBA" id="ARBA00052441"/>
    </source>
</evidence>
<keyword evidence="5" id="KW-0809">Transit peptide</keyword>
<dbReference type="GO" id="GO:0009570">
    <property type="term" value="C:chloroplast stroma"/>
    <property type="evidence" value="ECO:0007669"/>
    <property type="project" value="UniProtKB-SubCell"/>
</dbReference>
<dbReference type="GO" id="GO:0047538">
    <property type="term" value="F:2-carboxy-D-arabinitol-1-phosphatase activity"/>
    <property type="evidence" value="ECO:0007669"/>
    <property type="project" value="UniProtKB-EC"/>
</dbReference>
<keyword evidence="12" id="KW-1185">Reference proteome</keyword>
<feature type="active site" description="Proton donor/acceptor" evidence="9">
    <location>
        <position position="102"/>
    </location>
</feature>
<name>A0AAW1PJQ7_9CHLO</name>
<evidence type="ECO:0000256" key="2">
    <source>
        <dbReference type="ARBA" id="ARBA00022528"/>
    </source>
</evidence>
<dbReference type="InterPro" id="IPR013078">
    <property type="entry name" value="His_Pase_superF_clade-1"/>
</dbReference>
<dbReference type="FunFam" id="3.40.50.1240:FF:000018">
    <property type="entry name" value="Phosphoglycerate mutase"/>
    <property type="match status" value="1"/>
</dbReference>
<evidence type="ECO:0000256" key="10">
    <source>
        <dbReference type="PIRSR" id="PIRSR613078-2"/>
    </source>
</evidence>
<dbReference type="InterPro" id="IPR001345">
    <property type="entry name" value="PG/BPGM_mutase_AS"/>
</dbReference>
<dbReference type="InterPro" id="IPR050275">
    <property type="entry name" value="PGM_Phosphatase"/>
</dbReference>
<evidence type="ECO:0000313" key="11">
    <source>
        <dbReference type="EMBL" id="KAK9809691.1"/>
    </source>
</evidence>
<comment type="catalytic activity">
    <reaction evidence="7">
        <text>2-carboxy-D-arabinitol 1-phosphate + H2O = 2-carboxy-D-arabinitol + phosphate</text>
        <dbReference type="Rhea" id="RHEA:17837"/>
        <dbReference type="ChEBI" id="CHEBI:15377"/>
        <dbReference type="ChEBI" id="CHEBI:43474"/>
        <dbReference type="ChEBI" id="CHEBI:58008"/>
        <dbReference type="ChEBI" id="CHEBI:58185"/>
        <dbReference type="EC" id="3.1.3.63"/>
    </reaction>
</comment>
<reference evidence="11 12" key="1">
    <citation type="journal article" date="2024" name="Nat. Commun.">
        <title>Phylogenomics reveals the evolutionary origins of lichenization in chlorophyte algae.</title>
        <authorList>
            <person name="Puginier C."/>
            <person name="Libourel C."/>
            <person name="Otte J."/>
            <person name="Skaloud P."/>
            <person name="Haon M."/>
            <person name="Grisel S."/>
            <person name="Petersen M."/>
            <person name="Berrin J.G."/>
            <person name="Delaux P.M."/>
            <person name="Dal Grande F."/>
            <person name="Keller J."/>
        </authorList>
    </citation>
    <scope>NUCLEOTIDE SEQUENCE [LARGE SCALE GENOMIC DNA]</scope>
    <source>
        <strain evidence="11 12">SAG 2036</strain>
    </source>
</reference>
<comment type="caution">
    <text evidence="11">The sequence shown here is derived from an EMBL/GenBank/DDBJ whole genome shotgun (WGS) entry which is preliminary data.</text>
</comment>
<proteinExistence type="inferred from homology"/>
<organism evidence="11 12">
    <name type="scientific">Symbiochloris irregularis</name>
    <dbReference type="NCBI Taxonomy" id="706552"/>
    <lineage>
        <taxon>Eukaryota</taxon>
        <taxon>Viridiplantae</taxon>
        <taxon>Chlorophyta</taxon>
        <taxon>core chlorophytes</taxon>
        <taxon>Trebouxiophyceae</taxon>
        <taxon>Trebouxiales</taxon>
        <taxon>Trebouxiaceae</taxon>
        <taxon>Symbiochloris</taxon>
    </lineage>
</organism>
<evidence type="ECO:0000256" key="8">
    <source>
        <dbReference type="ARBA" id="ARBA00066640"/>
    </source>
</evidence>
<comment type="subcellular location">
    <subcellularLocation>
        <location evidence="1">Plastid</location>
        <location evidence="1">Chloroplast stroma</location>
    </subcellularLocation>
</comment>
<feature type="active site" description="Tele-phosphohistidine intermediate" evidence="9">
    <location>
        <position position="28"/>
    </location>
</feature>
<accession>A0AAW1PJQ7</accession>
<dbReference type="SUPFAM" id="SSF53254">
    <property type="entry name" value="Phosphoglycerate mutase-like"/>
    <property type="match status" value="2"/>
</dbReference>
<comment type="similarity">
    <text evidence="6">Belongs to the phosphoglycerate mutase family.</text>
</comment>
<evidence type="ECO:0000256" key="4">
    <source>
        <dbReference type="ARBA" id="ARBA00022801"/>
    </source>
</evidence>
<feature type="binding site" evidence="10">
    <location>
        <begin position="27"/>
        <end position="34"/>
    </location>
    <ligand>
        <name>substrate</name>
    </ligand>
</feature>
<evidence type="ECO:0000256" key="1">
    <source>
        <dbReference type="ARBA" id="ARBA00004470"/>
    </source>
</evidence>
<feature type="binding site" evidence="10">
    <location>
        <position position="78"/>
    </location>
    <ligand>
        <name>substrate</name>
    </ligand>
</feature>